<sequence>MPKIRFSCSGSEWAVDAEVGTTVMLAAVSEGVDGITAECGGNAMCATCHVYVDPETATSLPSMTQEEDDMLDCAAGERRPTSRLSCQIAVTEELDGLRVEVAGD</sequence>
<dbReference type="Pfam" id="PF00111">
    <property type="entry name" value="Fer2"/>
    <property type="match status" value="1"/>
</dbReference>
<dbReference type="InterPro" id="IPR001055">
    <property type="entry name" value="Adrenodoxin-like"/>
</dbReference>
<protein>
    <submittedName>
        <fullName evidence="8">2Fe-2S iron-sulfur cluster-binding protein</fullName>
    </submittedName>
</protein>
<dbReference type="PANTHER" id="PTHR23426">
    <property type="entry name" value="FERREDOXIN/ADRENODOXIN"/>
    <property type="match status" value="1"/>
</dbReference>
<proteinExistence type="inferred from homology"/>
<evidence type="ECO:0000313" key="9">
    <source>
        <dbReference type="Proteomes" id="UP000831484"/>
    </source>
</evidence>
<comment type="cofactor">
    <cofactor evidence="6">
        <name>[2Fe-2S] cluster</name>
        <dbReference type="ChEBI" id="CHEBI:190135"/>
    </cofactor>
</comment>
<dbReference type="GO" id="GO:0046872">
    <property type="term" value="F:metal ion binding"/>
    <property type="evidence" value="ECO:0007669"/>
    <property type="project" value="UniProtKB-KW"/>
</dbReference>
<evidence type="ECO:0000256" key="5">
    <source>
        <dbReference type="ARBA" id="ARBA00023014"/>
    </source>
</evidence>
<evidence type="ECO:0000256" key="3">
    <source>
        <dbReference type="ARBA" id="ARBA00022723"/>
    </source>
</evidence>
<gene>
    <name evidence="8" type="ORF">M0639_17240</name>
</gene>
<dbReference type="CDD" id="cd00207">
    <property type="entry name" value="fer2"/>
    <property type="match status" value="1"/>
</dbReference>
<feature type="domain" description="2Fe-2S ferredoxin-type" evidence="7">
    <location>
        <begin position="2"/>
        <end position="104"/>
    </location>
</feature>
<dbReference type="RefSeq" id="WP_042445962.1">
    <property type="nucleotide sequence ID" value="NZ_CP096563.1"/>
</dbReference>
<dbReference type="InterPro" id="IPR012675">
    <property type="entry name" value="Beta-grasp_dom_sf"/>
</dbReference>
<dbReference type="GO" id="GO:0051537">
    <property type="term" value="F:2 iron, 2 sulfur cluster binding"/>
    <property type="evidence" value="ECO:0007669"/>
    <property type="project" value="UniProtKB-KW"/>
</dbReference>
<organism evidence="8 9">
    <name type="scientific">Rhodococcus qingshengii JCM 15477</name>
    <dbReference type="NCBI Taxonomy" id="1303681"/>
    <lineage>
        <taxon>Bacteria</taxon>
        <taxon>Bacillati</taxon>
        <taxon>Actinomycetota</taxon>
        <taxon>Actinomycetes</taxon>
        <taxon>Mycobacteriales</taxon>
        <taxon>Nocardiaceae</taxon>
        <taxon>Rhodococcus</taxon>
        <taxon>Rhodococcus erythropolis group</taxon>
    </lineage>
</organism>
<evidence type="ECO:0000256" key="6">
    <source>
        <dbReference type="ARBA" id="ARBA00034078"/>
    </source>
</evidence>
<dbReference type="GO" id="GO:0005829">
    <property type="term" value="C:cytosol"/>
    <property type="evidence" value="ECO:0007669"/>
    <property type="project" value="TreeGrafter"/>
</dbReference>
<keyword evidence="9" id="KW-1185">Reference proteome</keyword>
<dbReference type="InterPro" id="IPR001041">
    <property type="entry name" value="2Fe-2S_ferredoxin-type"/>
</dbReference>
<dbReference type="GO" id="GO:0009055">
    <property type="term" value="F:electron transfer activity"/>
    <property type="evidence" value="ECO:0007669"/>
    <property type="project" value="TreeGrafter"/>
</dbReference>
<dbReference type="AlphaFoldDB" id="A0AB38R6R4"/>
<keyword evidence="4" id="KW-0408">Iron</keyword>
<evidence type="ECO:0000256" key="4">
    <source>
        <dbReference type="ARBA" id="ARBA00023004"/>
    </source>
</evidence>
<dbReference type="EMBL" id="CP096563">
    <property type="protein sequence ID" value="UPU40820.1"/>
    <property type="molecule type" value="Genomic_DNA"/>
</dbReference>
<dbReference type="GO" id="GO:0140647">
    <property type="term" value="P:P450-containing electron transport chain"/>
    <property type="evidence" value="ECO:0007669"/>
    <property type="project" value="InterPro"/>
</dbReference>
<evidence type="ECO:0000256" key="1">
    <source>
        <dbReference type="ARBA" id="ARBA00010914"/>
    </source>
</evidence>
<evidence type="ECO:0000259" key="7">
    <source>
        <dbReference type="PROSITE" id="PS51085"/>
    </source>
</evidence>
<dbReference type="SUPFAM" id="SSF54292">
    <property type="entry name" value="2Fe-2S ferredoxin-like"/>
    <property type="match status" value="1"/>
</dbReference>
<name>A0AB38R6R4_RHOSG</name>
<dbReference type="Proteomes" id="UP000831484">
    <property type="component" value="Chromosome"/>
</dbReference>
<evidence type="ECO:0000256" key="2">
    <source>
        <dbReference type="ARBA" id="ARBA00022714"/>
    </source>
</evidence>
<dbReference type="PRINTS" id="PR00355">
    <property type="entry name" value="ADRENODOXIN"/>
</dbReference>
<accession>A0AB38R6R4</accession>
<evidence type="ECO:0000313" key="8">
    <source>
        <dbReference type="EMBL" id="UPU40820.1"/>
    </source>
</evidence>
<dbReference type="PROSITE" id="PS51085">
    <property type="entry name" value="2FE2S_FER_2"/>
    <property type="match status" value="1"/>
</dbReference>
<comment type="similarity">
    <text evidence="1">Belongs to the adrenodoxin/putidaredoxin family.</text>
</comment>
<dbReference type="PANTHER" id="PTHR23426:SF65">
    <property type="entry name" value="FERREDOXIN-2, MITOCHONDRIAL"/>
    <property type="match status" value="1"/>
</dbReference>
<dbReference type="InterPro" id="IPR036010">
    <property type="entry name" value="2Fe-2S_ferredoxin-like_sf"/>
</dbReference>
<keyword evidence="3" id="KW-0479">Metal-binding</keyword>
<keyword evidence="2" id="KW-0001">2Fe-2S</keyword>
<keyword evidence="5" id="KW-0411">Iron-sulfur</keyword>
<reference evidence="9" key="1">
    <citation type="journal article" date="2022" name="Environ. Microbiol.">
        <title>Functional analysis, diversity, and distribution of carbendazim hydrolases MheI and CbmA, responsible for the initial step in carbendazim degradation.</title>
        <authorList>
            <person name="Zhang M."/>
            <person name="Bai X."/>
            <person name="Li Q."/>
            <person name="Zhang L."/>
            <person name="Zhu Q."/>
            <person name="Gao S."/>
            <person name="Ke Z."/>
            <person name="Jiang M."/>
            <person name="Hu J."/>
            <person name="Qiu J."/>
            <person name="Hong Q."/>
        </authorList>
    </citation>
    <scope>NUCLEOTIDE SEQUENCE [LARGE SCALE GENOMIC DNA]</scope>
    <source>
        <strain evidence="9">djl-6</strain>
    </source>
</reference>
<dbReference type="Gene3D" id="3.10.20.30">
    <property type="match status" value="1"/>
</dbReference>